<sequence>MGVFGLQKTFHLYPQQCQFATVSVVTSEEKWIRSVVQTPNSVSFTTCSHVFSLQCSILFNQPILICPVTAFVQPRNTTSHSEATYNNGRQINALHEMCL</sequence>
<evidence type="ECO:0000313" key="1">
    <source>
        <dbReference type="EMBL" id="KAH8000384.1"/>
    </source>
</evidence>
<gene>
    <name evidence="1" type="ORF">K3G42_024929</name>
</gene>
<accession>A0ACB8F5E2</accession>
<dbReference type="Proteomes" id="UP000827872">
    <property type="component" value="Linkage Group LG05"/>
</dbReference>
<reference evidence="1" key="1">
    <citation type="submission" date="2021-08" db="EMBL/GenBank/DDBJ databases">
        <title>The first chromosome-level gecko genome reveals the dynamic sex chromosomes of Neotropical dwarf geckos (Sphaerodactylidae: Sphaerodactylus).</title>
        <authorList>
            <person name="Pinto B.J."/>
            <person name="Keating S.E."/>
            <person name="Gamble T."/>
        </authorList>
    </citation>
    <scope>NUCLEOTIDE SEQUENCE</scope>
    <source>
        <strain evidence="1">TG3544</strain>
    </source>
</reference>
<organism evidence="1 2">
    <name type="scientific">Sphaerodactylus townsendi</name>
    <dbReference type="NCBI Taxonomy" id="933632"/>
    <lineage>
        <taxon>Eukaryota</taxon>
        <taxon>Metazoa</taxon>
        <taxon>Chordata</taxon>
        <taxon>Craniata</taxon>
        <taxon>Vertebrata</taxon>
        <taxon>Euteleostomi</taxon>
        <taxon>Lepidosauria</taxon>
        <taxon>Squamata</taxon>
        <taxon>Bifurcata</taxon>
        <taxon>Gekkota</taxon>
        <taxon>Sphaerodactylidae</taxon>
        <taxon>Sphaerodactylus</taxon>
    </lineage>
</organism>
<evidence type="ECO:0000313" key="2">
    <source>
        <dbReference type="Proteomes" id="UP000827872"/>
    </source>
</evidence>
<protein>
    <submittedName>
        <fullName evidence="1">Uncharacterized protein</fullName>
    </submittedName>
</protein>
<dbReference type="EMBL" id="CM037618">
    <property type="protein sequence ID" value="KAH8000384.1"/>
    <property type="molecule type" value="Genomic_DNA"/>
</dbReference>
<proteinExistence type="predicted"/>
<comment type="caution">
    <text evidence="1">The sequence shown here is derived from an EMBL/GenBank/DDBJ whole genome shotgun (WGS) entry which is preliminary data.</text>
</comment>
<name>A0ACB8F5E2_9SAUR</name>
<keyword evidence="2" id="KW-1185">Reference proteome</keyword>